<feature type="domain" description="EF-hand" evidence="4">
    <location>
        <begin position="1059"/>
        <end position="1094"/>
    </location>
</feature>
<dbReference type="Proteomes" id="UP001642484">
    <property type="component" value="Unassembled WGS sequence"/>
</dbReference>
<reference evidence="6 7" key="1">
    <citation type="submission" date="2024-02" db="EMBL/GenBank/DDBJ databases">
        <authorList>
            <person name="Chen Y."/>
            <person name="Shah S."/>
            <person name="Dougan E. K."/>
            <person name="Thang M."/>
            <person name="Chan C."/>
        </authorList>
    </citation>
    <scope>NUCLEOTIDE SEQUENCE [LARGE SCALE GENOMIC DNA]</scope>
</reference>
<keyword evidence="1" id="KW-0677">Repeat</keyword>
<dbReference type="PROSITE" id="PS50222">
    <property type="entry name" value="EF_HAND_2"/>
    <property type="match status" value="1"/>
</dbReference>
<dbReference type="InterPro" id="IPR018247">
    <property type="entry name" value="EF_Hand_1_Ca_BS"/>
</dbReference>
<feature type="compositionally biased region" description="Low complexity" evidence="3">
    <location>
        <begin position="843"/>
        <end position="852"/>
    </location>
</feature>
<gene>
    <name evidence="6" type="ORF">CCMP2556_LOCUS5090</name>
</gene>
<feature type="region of interest" description="Disordered" evidence="3">
    <location>
        <begin position="841"/>
        <end position="865"/>
    </location>
</feature>
<dbReference type="Gene3D" id="1.10.238.10">
    <property type="entry name" value="EF-hand"/>
    <property type="match status" value="1"/>
</dbReference>
<feature type="domain" description="Fibronectin type-III" evidence="5">
    <location>
        <begin position="744"/>
        <end position="854"/>
    </location>
</feature>
<dbReference type="InterPro" id="IPR036116">
    <property type="entry name" value="FN3_sf"/>
</dbReference>
<dbReference type="Pfam" id="PF00041">
    <property type="entry name" value="fn3"/>
    <property type="match status" value="4"/>
</dbReference>
<comment type="caution">
    <text evidence="6">The sequence shown here is derived from an EMBL/GenBank/DDBJ whole genome shotgun (WGS) entry which is preliminary data.</text>
</comment>
<feature type="region of interest" description="Disordered" evidence="3">
    <location>
        <begin position="1186"/>
        <end position="1219"/>
    </location>
</feature>
<dbReference type="InterPro" id="IPR050964">
    <property type="entry name" value="Striated_Muscle_Regulatory"/>
</dbReference>
<dbReference type="SUPFAM" id="SSF49265">
    <property type="entry name" value="Fibronectin type III"/>
    <property type="match status" value="4"/>
</dbReference>
<dbReference type="CDD" id="cd00051">
    <property type="entry name" value="EFh"/>
    <property type="match status" value="1"/>
</dbReference>
<keyword evidence="7" id="KW-1185">Reference proteome</keyword>
<feature type="domain" description="Fibronectin type-III" evidence="5">
    <location>
        <begin position="646"/>
        <end position="743"/>
    </location>
</feature>
<feature type="domain" description="Fibronectin type-III" evidence="5">
    <location>
        <begin position="855"/>
        <end position="945"/>
    </location>
</feature>
<sequence>MDFISPLPVSVGELRQRILSRWCTLEEAVQVAQLPDRLTYFEMRRFLCEDAPALQGPSSPEPVALALLSVPEECELPVTQPSRLEAGILKVFIKLCKDEQVDPAQCNAFVSRQGLLFELSRFAAREGFRSWSSRALLTGEGAPVDSDLSEDAFCEVVVRQNGHLEDAQEWFDLLCPSTSTAKPSQAPAKLLEPAALTQQALSWPKLPGALDASEPWQLSELVVRLVSVWGDLTAAFGLDAVKEEEASTRGASPARASKDGVKSMAVQPAAPAVRRRRRLTTRQWLRALRGKPGRLLLSEMEARTESERLALLPHTVDRLFSNLSDRLLVTKNLWLPDELIPVRYSLSELGFWGCGGPAPLAVGRKLPLGRRPFITFVPSQPELAGFEDSTHPSRALVSPHVASGVAWLRAPKPPNGAELVSWHLQLFSSEDGVTPLVSVSQPLLIQVMSVPPAPPSEIILCDQTPDSLTLSWTESLQDGGLEVLHYELSLELEDAISINHADEPPVTITELEPEKTYVCCVRAINSLGAGPWSATWSFKTADPCAPPALRAPYVVQVGTSQAFLRWVPVGGFRVSKYLMKALKAVSATGPENADGVIQMCEGDQMDMLFTDLSSFTPYQFCIAACNSQGQGPWSNLTPEVFTEPDLPGQAEDVACVAERASLCVTWKPPKDEGGASVLEYMLRVKSMELDNPQVLEMSVGNSPAWISGLFGNCSYRISVAARNAAGLGCFVDVEGRTAVVPPNAPRALELFCAEADAVIVRWLPPGNDGGSPVLNYVVKVAGPDEPELELGCLAHPDPKAAGGTEKSAAGGPGGLQLPALRGATAYTVRVHACNKAGTSPAAEVTVRTGPTVPGVPEPPRVSRRPGQLKLRWEQPEDGGSPVLQYEVRVALSGDLTILAQLCVEGQEVKLAGLEPGCSYCAQLRARNQRGWGAWSRWSAPRSPGAVPGRPPAPRPLLQRTARSLLAEWDPPDSDTPLLEYEVWCGKEETFCHGIAPAEGRRTRTSRTVAKMTGLAPSSQYVFRVRALNVSGWSPWSAPSDPVCTMDAQSSEEIMSAVFRHFGTVGAAFRAFDRDRDGLVSREEFVTSLGLTKYRLGLVSLEQRAHLFCRADRGGSGFLSYPNFASLFGRASSRRPHRRSFSQDTSASQDGLCGPARAGMRRWSQVTPQCLNERLQQASCIEVLACSGSQSGSCNSSRASSPALRRTDVEGTTQPLRDRADLENRDTLHRCCLTCSPTKLPTMDYHGEALPALPLLGAARAPTPDR</sequence>
<dbReference type="Gene3D" id="2.60.40.10">
    <property type="entry name" value="Immunoglobulins"/>
    <property type="match status" value="6"/>
</dbReference>
<dbReference type="EMBL" id="CAXAMN010002147">
    <property type="protein sequence ID" value="CAK8998029.1"/>
    <property type="molecule type" value="Genomic_DNA"/>
</dbReference>
<evidence type="ECO:0000256" key="2">
    <source>
        <dbReference type="ARBA" id="ARBA00022837"/>
    </source>
</evidence>
<dbReference type="InterPro" id="IPR013783">
    <property type="entry name" value="Ig-like_fold"/>
</dbReference>
<organism evidence="6 7">
    <name type="scientific">Durusdinium trenchii</name>
    <dbReference type="NCBI Taxonomy" id="1381693"/>
    <lineage>
        <taxon>Eukaryota</taxon>
        <taxon>Sar</taxon>
        <taxon>Alveolata</taxon>
        <taxon>Dinophyceae</taxon>
        <taxon>Suessiales</taxon>
        <taxon>Symbiodiniaceae</taxon>
        <taxon>Durusdinium</taxon>
    </lineage>
</organism>
<dbReference type="InterPro" id="IPR002048">
    <property type="entry name" value="EF_hand_dom"/>
</dbReference>
<proteinExistence type="predicted"/>
<evidence type="ECO:0000313" key="7">
    <source>
        <dbReference type="Proteomes" id="UP001642484"/>
    </source>
</evidence>
<feature type="domain" description="Fibronectin type-III" evidence="5">
    <location>
        <begin position="545"/>
        <end position="645"/>
    </location>
</feature>
<dbReference type="PROSITE" id="PS50853">
    <property type="entry name" value="FN3"/>
    <property type="match status" value="6"/>
</dbReference>
<feature type="domain" description="Fibronectin type-III" evidence="5">
    <location>
        <begin position="950"/>
        <end position="1047"/>
    </location>
</feature>
<dbReference type="PROSITE" id="PS00018">
    <property type="entry name" value="EF_HAND_1"/>
    <property type="match status" value="1"/>
</dbReference>
<dbReference type="PANTHER" id="PTHR13817:SF73">
    <property type="entry name" value="FIBRONECTIN TYPE-III DOMAIN-CONTAINING PROTEIN"/>
    <property type="match status" value="1"/>
</dbReference>
<dbReference type="PRINTS" id="PR00014">
    <property type="entry name" value="FNTYPEIII"/>
</dbReference>
<evidence type="ECO:0000259" key="4">
    <source>
        <dbReference type="PROSITE" id="PS50222"/>
    </source>
</evidence>
<dbReference type="CDD" id="cd00063">
    <property type="entry name" value="FN3"/>
    <property type="match status" value="6"/>
</dbReference>
<dbReference type="SUPFAM" id="SSF47473">
    <property type="entry name" value="EF-hand"/>
    <property type="match status" value="1"/>
</dbReference>
<evidence type="ECO:0000256" key="1">
    <source>
        <dbReference type="ARBA" id="ARBA00022737"/>
    </source>
</evidence>
<evidence type="ECO:0008006" key="8">
    <source>
        <dbReference type="Google" id="ProtNLM"/>
    </source>
</evidence>
<keyword evidence="2" id="KW-0106">Calcium</keyword>
<accession>A0ABP0I9D1</accession>
<protein>
    <recommendedName>
        <fullName evidence="8">Calmodulin</fullName>
    </recommendedName>
</protein>
<feature type="domain" description="Fibronectin type-III" evidence="5">
    <location>
        <begin position="454"/>
        <end position="543"/>
    </location>
</feature>
<dbReference type="InterPro" id="IPR003961">
    <property type="entry name" value="FN3_dom"/>
</dbReference>
<evidence type="ECO:0000313" key="6">
    <source>
        <dbReference type="EMBL" id="CAK8998029.1"/>
    </source>
</evidence>
<dbReference type="SMART" id="SM00060">
    <property type="entry name" value="FN3"/>
    <property type="match status" value="6"/>
</dbReference>
<evidence type="ECO:0000259" key="5">
    <source>
        <dbReference type="PROSITE" id="PS50853"/>
    </source>
</evidence>
<name>A0ABP0I9D1_9DINO</name>
<evidence type="ECO:0000256" key="3">
    <source>
        <dbReference type="SAM" id="MobiDB-lite"/>
    </source>
</evidence>
<feature type="region of interest" description="Disordered" evidence="3">
    <location>
        <begin position="246"/>
        <end position="275"/>
    </location>
</feature>
<feature type="compositionally biased region" description="Low complexity" evidence="3">
    <location>
        <begin position="1186"/>
        <end position="1200"/>
    </location>
</feature>
<dbReference type="PANTHER" id="PTHR13817">
    <property type="entry name" value="TITIN"/>
    <property type="match status" value="1"/>
</dbReference>
<dbReference type="InterPro" id="IPR011992">
    <property type="entry name" value="EF-hand-dom_pair"/>
</dbReference>